<sequence>MGYRKQIVPQRYILADFSERKTTLKHRKSKYLKTRLRYTRNTLHEKIYPNSSKEFTAKIQASENREEGQSKYLKAEKSKNSDKTPKIQKHSKVEKRKSPISSQDFLERVNKSFFSSSHLDDAL</sequence>
<evidence type="ECO:0000313" key="3">
    <source>
        <dbReference type="Proteomes" id="UP000053105"/>
    </source>
</evidence>
<organism evidence="2 3">
    <name type="scientific">Melipona quadrifasciata</name>
    <dbReference type="NCBI Taxonomy" id="166423"/>
    <lineage>
        <taxon>Eukaryota</taxon>
        <taxon>Metazoa</taxon>
        <taxon>Ecdysozoa</taxon>
        <taxon>Arthropoda</taxon>
        <taxon>Hexapoda</taxon>
        <taxon>Insecta</taxon>
        <taxon>Pterygota</taxon>
        <taxon>Neoptera</taxon>
        <taxon>Endopterygota</taxon>
        <taxon>Hymenoptera</taxon>
        <taxon>Apocrita</taxon>
        <taxon>Aculeata</taxon>
        <taxon>Apoidea</taxon>
        <taxon>Anthophila</taxon>
        <taxon>Apidae</taxon>
        <taxon>Melipona</taxon>
    </lineage>
</organism>
<feature type="compositionally biased region" description="Basic residues" evidence="1">
    <location>
        <begin position="86"/>
        <end position="95"/>
    </location>
</feature>
<dbReference type="AlphaFoldDB" id="A0A0M8ZRV8"/>
<name>A0A0M8ZRV8_9HYME</name>
<accession>A0A0M8ZRV8</accession>
<proteinExistence type="predicted"/>
<gene>
    <name evidence="2" type="ORF">WN51_06163</name>
</gene>
<reference evidence="2 3" key="1">
    <citation type="submission" date="2015-07" db="EMBL/GenBank/DDBJ databases">
        <title>The genome of Melipona quadrifasciata.</title>
        <authorList>
            <person name="Pan H."/>
            <person name="Kapheim K."/>
        </authorList>
    </citation>
    <scope>NUCLEOTIDE SEQUENCE [LARGE SCALE GENOMIC DNA]</scope>
    <source>
        <strain evidence="2">0111107301</strain>
        <tissue evidence="2">Whole body</tissue>
    </source>
</reference>
<dbReference type="Proteomes" id="UP000053105">
    <property type="component" value="Unassembled WGS sequence"/>
</dbReference>
<dbReference type="EMBL" id="KQ435944">
    <property type="protein sequence ID" value="KOX68269.1"/>
    <property type="molecule type" value="Genomic_DNA"/>
</dbReference>
<feature type="region of interest" description="Disordered" evidence="1">
    <location>
        <begin position="60"/>
        <end position="101"/>
    </location>
</feature>
<evidence type="ECO:0000313" key="2">
    <source>
        <dbReference type="EMBL" id="KOX68269.1"/>
    </source>
</evidence>
<evidence type="ECO:0000256" key="1">
    <source>
        <dbReference type="SAM" id="MobiDB-lite"/>
    </source>
</evidence>
<protein>
    <submittedName>
        <fullName evidence="2">Uncharacterized protein</fullName>
    </submittedName>
</protein>
<feature type="compositionally biased region" description="Basic and acidic residues" evidence="1">
    <location>
        <begin position="63"/>
        <end position="85"/>
    </location>
</feature>
<keyword evidence="3" id="KW-1185">Reference proteome</keyword>